<sequence length="280" mass="30600">MERVFEVKSSRLEAFSLCLQSDDLTQIEQYLQQKQEKYQSLAALPFVLDLGNGDWENLDLVAVLALFAKQGLRVVALRHASGDWADKAKTAGLCFVHQAEKQPASGDLSHADNEANDAAQDTTSTENENEADTENVQAASDLENTENEVAQNNEAEPEPAPELELTARPTVVVTTPVRTGQQVYAKQADLIVLGMVSEGAEIIADGNIHVYAPMRGRALAGESGDKSVRIFMQSMQAELVSIAGIYRVFEQDLPDHLHKQAVKIELQDDDRLSVAAIVAK</sequence>
<evidence type="ECO:0000256" key="6">
    <source>
        <dbReference type="HAMAP-Rule" id="MF_00267"/>
    </source>
</evidence>
<dbReference type="InterPro" id="IPR036145">
    <property type="entry name" value="MinC_C_sf"/>
</dbReference>
<keyword evidence="2 6" id="KW-0132">Cell division</keyword>
<name>A0AAX2J5E9_KINKI</name>
<dbReference type="SUPFAM" id="SSF63848">
    <property type="entry name" value="Cell-division inhibitor MinC, C-terminal domain"/>
    <property type="match status" value="1"/>
</dbReference>
<dbReference type="PANTHER" id="PTHR34108:SF1">
    <property type="entry name" value="SEPTUM SITE-DETERMINING PROTEIN MINC"/>
    <property type="match status" value="1"/>
</dbReference>
<evidence type="ECO:0000256" key="3">
    <source>
        <dbReference type="ARBA" id="ARBA00023210"/>
    </source>
</evidence>
<evidence type="ECO:0000313" key="10">
    <source>
        <dbReference type="EMBL" id="SQH25243.1"/>
    </source>
</evidence>
<reference evidence="10 11" key="1">
    <citation type="submission" date="2018-06" db="EMBL/GenBank/DDBJ databases">
        <authorList>
            <consortium name="Pathogen Informatics"/>
            <person name="Doyle S."/>
        </authorList>
    </citation>
    <scope>NUCLEOTIDE SEQUENCE [LARGE SCALE GENOMIC DNA]</scope>
    <source>
        <strain evidence="10 11">NCTC10529</strain>
    </source>
</reference>
<dbReference type="NCBIfam" id="TIGR01222">
    <property type="entry name" value="minC"/>
    <property type="match status" value="1"/>
</dbReference>
<dbReference type="InterPro" id="IPR005526">
    <property type="entry name" value="Septum_form_inhib_MinC_C"/>
</dbReference>
<dbReference type="Proteomes" id="UP000248598">
    <property type="component" value="Chromosome 1"/>
</dbReference>
<gene>
    <name evidence="6 10" type="primary">minC</name>
    <name evidence="10" type="ORF">NCTC10529_01439</name>
</gene>
<evidence type="ECO:0000256" key="5">
    <source>
        <dbReference type="ARBA" id="ARBA00025606"/>
    </source>
</evidence>
<proteinExistence type="inferred from homology"/>
<evidence type="ECO:0000256" key="2">
    <source>
        <dbReference type="ARBA" id="ARBA00022618"/>
    </source>
</evidence>
<evidence type="ECO:0000256" key="7">
    <source>
        <dbReference type="SAM" id="MobiDB-lite"/>
    </source>
</evidence>
<dbReference type="EMBL" id="LS483426">
    <property type="protein sequence ID" value="SQH25243.1"/>
    <property type="molecule type" value="Genomic_DNA"/>
</dbReference>
<evidence type="ECO:0000313" key="11">
    <source>
        <dbReference type="Proteomes" id="UP000248598"/>
    </source>
</evidence>
<organism evidence="10 11">
    <name type="scientific">Kingella kingae</name>
    <dbReference type="NCBI Taxonomy" id="504"/>
    <lineage>
        <taxon>Bacteria</taxon>
        <taxon>Pseudomonadati</taxon>
        <taxon>Pseudomonadota</taxon>
        <taxon>Betaproteobacteria</taxon>
        <taxon>Neisseriales</taxon>
        <taxon>Neisseriaceae</taxon>
        <taxon>Kingella</taxon>
    </lineage>
</organism>
<dbReference type="GO" id="GO:0000917">
    <property type="term" value="P:division septum assembly"/>
    <property type="evidence" value="ECO:0007669"/>
    <property type="project" value="UniProtKB-KW"/>
</dbReference>
<dbReference type="Gene3D" id="2.160.20.70">
    <property type="match status" value="1"/>
</dbReference>
<evidence type="ECO:0000256" key="4">
    <source>
        <dbReference type="ARBA" id="ARBA00023306"/>
    </source>
</evidence>
<comment type="subunit">
    <text evidence="6">Interacts with MinD and FtsZ.</text>
</comment>
<comment type="similarity">
    <text evidence="1 6">Belongs to the MinC family.</text>
</comment>
<evidence type="ECO:0000259" key="8">
    <source>
        <dbReference type="Pfam" id="PF03775"/>
    </source>
</evidence>
<dbReference type="GO" id="GO:0051302">
    <property type="term" value="P:regulation of cell division"/>
    <property type="evidence" value="ECO:0007669"/>
    <property type="project" value="InterPro"/>
</dbReference>
<dbReference type="GO" id="GO:0000902">
    <property type="term" value="P:cell morphogenesis"/>
    <property type="evidence" value="ECO:0007669"/>
    <property type="project" value="InterPro"/>
</dbReference>
<dbReference type="HAMAP" id="MF_00267">
    <property type="entry name" value="MinC"/>
    <property type="match status" value="1"/>
</dbReference>
<dbReference type="AlphaFoldDB" id="A0AAX2J5E9"/>
<evidence type="ECO:0000259" key="9">
    <source>
        <dbReference type="Pfam" id="PF05209"/>
    </source>
</evidence>
<keyword evidence="3 6" id="KW-0717">Septation</keyword>
<comment type="function">
    <text evidence="5 6">Cell division inhibitor that blocks the formation of polar Z ring septums. Rapidly oscillates between the poles of the cell to destabilize FtsZ filaments that have formed before they mature into polar Z rings. Prevents FtsZ polymerization.</text>
</comment>
<evidence type="ECO:0000256" key="1">
    <source>
        <dbReference type="ARBA" id="ARBA00006291"/>
    </source>
</evidence>
<accession>A0AAX2J5E9</accession>
<dbReference type="RefSeq" id="WP_003786995.1">
    <property type="nucleotide sequence ID" value="NZ_CP091518.1"/>
</dbReference>
<keyword evidence="4 6" id="KW-0131">Cell cycle</keyword>
<dbReference type="InterPro" id="IPR016098">
    <property type="entry name" value="CAP/MinC_C"/>
</dbReference>
<dbReference type="GeneID" id="93262722"/>
<feature type="domain" description="Septum formation inhibitor MinC C-terminal" evidence="8">
    <location>
        <begin position="172"/>
        <end position="270"/>
    </location>
</feature>
<dbReference type="InterPro" id="IPR007874">
    <property type="entry name" value="MinC_N"/>
</dbReference>
<protein>
    <recommendedName>
        <fullName evidence="6">Probable septum site-determining protein MinC</fullName>
    </recommendedName>
</protein>
<feature type="region of interest" description="Disordered" evidence="7">
    <location>
        <begin position="103"/>
        <end position="168"/>
    </location>
</feature>
<dbReference type="PANTHER" id="PTHR34108">
    <property type="entry name" value="SEPTUM SITE-DETERMINING PROTEIN MINC"/>
    <property type="match status" value="1"/>
</dbReference>
<dbReference type="Pfam" id="PF05209">
    <property type="entry name" value="MinC_N"/>
    <property type="match status" value="1"/>
</dbReference>
<dbReference type="Gene3D" id="3.30.70.260">
    <property type="match status" value="1"/>
</dbReference>
<dbReference type="GO" id="GO:1901891">
    <property type="term" value="P:regulation of cell septum assembly"/>
    <property type="evidence" value="ECO:0007669"/>
    <property type="project" value="InterPro"/>
</dbReference>
<dbReference type="Pfam" id="PF03775">
    <property type="entry name" value="MinC_C"/>
    <property type="match status" value="1"/>
</dbReference>
<dbReference type="InterPro" id="IPR013033">
    <property type="entry name" value="MinC"/>
</dbReference>
<feature type="domain" description="Septum formation inhibitor MinC N-terminal" evidence="9">
    <location>
        <begin position="5"/>
        <end position="74"/>
    </location>
</feature>